<proteinExistence type="predicted"/>
<dbReference type="PANTHER" id="PTHR43252:SF2">
    <property type="entry name" value="TRANSCRIPTION REGULATOR, PADR-LIKE FAMILY"/>
    <property type="match status" value="1"/>
</dbReference>
<dbReference type="OrthoDB" id="2440228at2"/>
<feature type="domain" description="Transcription regulator PadR N-terminal" evidence="1">
    <location>
        <begin position="48"/>
        <end position="117"/>
    </location>
</feature>
<dbReference type="InterPro" id="IPR036390">
    <property type="entry name" value="WH_DNA-bd_sf"/>
</dbReference>
<dbReference type="InterPro" id="IPR005149">
    <property type="entry name" value="Tscrpt_reg_PadR_N"/>
</dbReference>
<dbReference type="InterPro" id="IPR036388">
    <property type="entry name" value="WH-like_DNA-bd_sf"/>
</dbReference>
<name>A0A0C2WA90_9BACL</name>
<evidence type="ECO:0000259" key="1">
    <source>
        <dbReference type="Pfam" id="PF03551"/>
    </source>
</evidence>
<dbReference type="STRING" id="135826.KP77_04670"/>
<protein>
    <submittedName>
        <fullName evidence="2">PadR family transcriptional regulator</fullName>
    </submittedName>
</protein>
<dbReference type="EMBL" id="JXRQ01000008">
    <property type="protein sequence ID" value="KIL53491.1"/>
    <property type="molecule type" value="Genomic_DNA"/>
</dbReference>
<dbReference type="PATRIC" id="fig|135826.4.peg.467"/>
<organism evidence="2 3">
    <name type="scientific">Jeotgalibacillus alimentarius</name>
    <dbReference type="NCBI Taxonomy" id="135826"/>
    <lineage>
        <taxon>Bacteria</taxon>
        <taxon>Bacillati</taxon>
        <taxon>Bacillota</taxon>
        <taxon>Bacilli</taxon>
        <taxon>Bacillales</taxon>
        <taxon>Caryophanaceae</taxon>
        <taxon>Jeotgalibacillus</taxon>
    </lineage>
</organism>
<dbReference type="SUPFAM" id="SSF46785">
    <property type="entry name" value="Winged helix' DNA-binding domain"/>
    <property type="match status" value="1"/>
</dbReference>
<dbReference type="Gene3D" id="1.10.10.10">
    <property type="entry name" value="Winged helix-like DNA-binding domain superfamily/Winged helix DNA-binding domain"/>
    <property type="match status" value="1"/>
</dbReference>
<accession>A0A0C2WA90</accession>
<dbReference type="Pfam" id="PF03551">
    <property type="entry name" value="PadR"/>
    <property type="match status" value="1"/>
</dbReference>
<comment type="caution">
    <text evidence="2">The sequence shown here is derived from an EMBL/GenBank/DDBJ whole genome shotgun (WGS) entry which is preliminary data.</text>
</comment>
<dbReference type="Proteomes" id="UP000031950">
    <property type="component" value="Unassembled WGS sequence"/>
</dbReference>
<evidence type="ECO:0000313" key="3">
    <source>
        <dbReference type="Proteomes" id="UP000031950"/>
    </source>
</evidence>
<dbReference type="NCBIfam" id="NF006931">
    <property type="entry name" value="PRK09416.1"/>
    <property type="match status" value="1"/>
</dbReference>
<sequence length="135" mass="15757">MEDRLKGLRKSMKQTTFRQMDFSDQLRKRVHEKITQSHEREEDILLAVLQLLGSEKTGYDLSQLLRGRGIQSFGRNEGALYTLLHRMEQDHLIHSGWDHDGAKYYQLTNKGRKVLQKSEKAAGKKQFGLKELTQE</sequence>
<evidence type="ECO:0000313" key="2">
    <source>
        <dbReference type="EMBL" id="KIL53491.1"/>
    </source>
</evidence>
<reference evidence="2 3" key="1">
    <citation type="submission" date="2015-01" db="EMBL/GenBank/DDBJ databases">
        <title>Genome sequence of Jeotgalibacillus alimentarius.</title>
        <authorList>
            <person name="Goh K.M."/>
            <person name="Chan K.-G."/>
            <person name="Yaakop A.S."/>
            <person name="Ee R."/>
            <person name="Gan H.M."/>
            <person name="Chan C.S."/>
        </authorList>
    </citation>
    <scope>NUCLEOTIDE SEQUENCE [LARGE SCALE GENOMIC DNA]</scope>
    <source>
        <strain evidence="2 3">YKJ-13</strain>
    </source>
</reference>
<gene>
    <name evidence="2" type="ORF">KP77_04670</name>
</gene>
<dbReference type="AlphaFoldDB" id="A0A0C2WA90"/>
<dbReference type="PANTHER" id="PTHR43252">
    <property type="entry name" value="TRANSCRIPTIONAL REGULATOR YQJI"/>
    <property type="match status" value="1"/>
</dbReference>
<dbReference type="RefSeq" id="WP_041121127.1">
    <property type="nucleotide sequence ID" value="NZ_JXRQ01000008.1"/>
</dbReference>
<keyword evidence="3" id="KW-1185">Reference proteome</keyword>